<dbReference type="InterPro" id="IPR002804">
    <property type="entry name" value="Archease"/>
</dbReference>
<dbReference type="Pfam" id="PF01951">
    <property type="entry name" value="Archease"/>
    <property type="match status" value="1"/>
</dbReference>
<dbReference type="GO" id="GO:0046872">
    <property type="term" value="F:metal ion binding"/>
    <property type="evidence" value="ECO:0007669"/>
    <property type="project" value="UniProtKB-KW"/>
</dbReference>
<dbReference type="PANTHER" id="PTHR12682:SF11">
    <property type="entry name" value="PROTEIN ARCHEASE"/>
    <property type="match status" value="1"/>
</dbReference>
<dbReference type="InterPro" id="IPR036820">
    <property type="entry name" value="Archease_dom_sf"/>
</dbReference>
<accession>A0A831ZUA4</accession>
<keyword evidence="3" id="KW-0479">Metal-binding</keyword>
<reference evidence="6" key="1">
    <citation type="journal article" date="2020" name="mSystems">
        <title>Genome- and Community-Level Interaction Insights into Carbon Utilization and Element Cycling Functions of Hydrothermarchaeota in Hydrothermal Sediment.</title>
        <authorList>
            <person name="Zhou Z."/>
            <person name="Liu Y."/>
            <person name="Xu W."/>
            <person name="Pan J."/>
            <person name="Luo Z.H."/>
            <person name="Li M."/>
        </authorList>
    </citation>
    <scope>NUCLEOTIDE SEQUENCE [LARGE SCALE GENOMIC DNA]</scope>
    <source>
        <strain evidence="6">SpSt-456</strain>
    </source>
</reference>
<dbReference type="GO" id="GO:0008033">
    <property type="term" value="P:tRNA processing"/>
    <property type="evidence" value="ECO:0007669"/>
    <property type="project" value="UniProtKB-KW"/>
</dbReference>
<gene>
    <name evidence="6" type="ORF">ENS06_15950</name>
</gene>
<evidence type="ECO:0000313" key="6">
    <source>
        <dbReference type="EMBL" id="HFK98804.1"/>
    </source>
</evidence>
<evidence type="ECO:0000256" key="1">
    <source>
        <dbReference type="ARBA" id="ARBA00007963"/>
    </source>
</evidence>
<evidence type="ECO:0000256" key="4">
    <source>
        <dbReference type="ARBA" id="ARBA00022837"/>
    </source>
</evidence>
<dbReference type="InterPro" id="IPR023572">
    <property type="entry name" value="Archease_dom"/>
</dbReference>
<sequence length="208" mass="23495">MRPPREVKPNVTLPHCWGDPHKPTRPWLRSLRAKPSLCALDRLPLYHEGLRHAKAMEGGASKGERKGGMERALYEIVDHTADVGLRVHGRHLSEVFEKAALGFYDLMVGLDSVEIRQSREVRVEAQALDELLVQWLSELLYLFEIEGFLGKAVQVAVHPSWRLTATVHGEPLDPTRHRVALVYKAVTYHTAAVHFADGQWSAQVIFDV</sequence>
<dbReference type="EMBL" id="DSTK01000041">
    <property type="protein sequence ID" value="HFK98804.1"/>
    <property type="molecule type" value="Genomic_DNA"/>
</dbReference>
<dbReference type="SUPFAM" id="SSF69819">
    <property type="entry name" value="MTH1598-like"/>
    <property type="match status" value="1"/>
</dbReference>
<keyword evidence="2" id="KW-0819">tRNA processing</keyword>
<evidence type="ECO:0000256" key="3">
    <source>
        <dbReference type="ARBA" id="ARBA00022723"/>
    </source>
</evidence>
<keyword evidence="4" id="KW-0106">Calcium</keyword>
<dbReference type="PANTHER" id="PTHR12682">
    <property type="entry name" value="ARCHEASE"/>
    <property type="match status" value="1"/>
</dbReference>
<comment type="similarity">
    <text evidence="1">Belongs to the archease family.</text>
</comment>
<name>A0A831ZUA4_9BACT</name>
<evidence type="ECO:0000256" key="2">
    <source>
        <dbReference type="ARBA" id="ARBA00022694"/>
    </source>
</evidence>
<dbReference type="Gene3D" id="3.55.10.10">
    <property type="entry name" value="Archease domain"/>
    <property type="match status" value="1"/>
</dbReference>
<organism evidence="6">
    <name type="scientific">Desulfacinum infernum</name>
    <dbReference type="NCBI Taxonomy" id="35837"/>
    <lineage>
        <taxon>Bacteria</taxon>
        <taxon>Pseudomonadati</taxon>
        <taxon>Thermodesulfobacteriota</taxon>
        <taxon>Syntrophobacteria</taxon>
        <taxon>Syntrophobacterales</taxon>
        <taxon>Syntrophobacteraceae</taxon>
        <taxon>Desulfacinum</taxon>
    </lineage>
</organism>
<proteinExistence type="inferred from homology"/>
<comment type="caution">
    <text evidence="6">The sequence shown here is derived from an EMBL/GenBank/DDBJ whole genome shotgun (WGS) entry which is preliminary data.</text>
</comment>
<evidence type="ECO:0000259" key="5">
    <source>
        <dbReference type="Pfam" id="PF01951"/>
    </source>
</evidence>
<feature type="domain" description="Archease" evidence="5">
    <location>
        <begin position="74"/>
        <end position="208"/>
    </location>
</feature>
<protein>
    <submittedName>
        <fullName evidence="6">Archease</fullName>
    </submittedName>
</protein>
<dbReference type="AlphaFoldDB" id="A0A831ZUA4"/>